<dbReference type="PROSITE" id="PS51257">
    <property type="entry name" value="PROKAR_LIPOPROTEIN"/>
    <property type="match status" value="1"/>
</dbReference>
<proteinExistence type="predicted"/>
<feature type="domain" description="Secretin/TonB short N-terminal" evidence="5">
    <location>
        <begin position="93"/>
        <end position="141"/>
    </location>
</feature>
<dbReference type="InterPro" id="IPR001775">
    <property type="entry name" value="GspD/PilQ"/>
</dbReference>
<dbReference type="RefSeq" id="WP_161154033.1">
    <property type="nucleotide sequence ID" value="NZ_WEKT01000006.1"/>
</dbReference>
<comment type="caution">
    <text evidence="6">The sequence shown here is derived from an EMBL/GenBank/DDBJ whole genome shotgun (WGS) entry which is preliminary data.</text>
</comment>
<evidence type="ECO:0000256" key="4">
    <source>
        <dbReference type="SAM" id="MobiDB-lite"/>
    </source>
</evidence>
<dbReference type="GO" id="GO:0019867">
    <property type="term" value="C:outer membrane"/>
    <property type="evidence" value="ECO:0007669"/>
    <property type="project" value="InterPro"/>
</dbReference>
<gene>
    <name evidence="6" type="primary">mshL</name>
    <name evidence="6" type="ORF">F9817_05960</name>
</gene>
<sequence length="553" mass="59437">MRKLIIGAMVCSLLGCSMGHRDPVEIKQALNTAVADSKDQRLATLPDSVEADLMPGQSQLEVDEPKQLKRFRIKTDGVEAKAFFTSLVKGTDYSVAIHPDVSGKITVNLSDVTLDDVLNVVRDLYGYEIDKVGKVIQIYPAGLRTVTLPVDYLQFKRSGRSLTAINTGTITTNGSSSSSSSNSSSSSSSSSTSSLLSSGNDTDNSGSNSSSSLSGGTEIETTSQSDFWGQLQTAITQLIGSGRGQSVVVSPQAGVITVRAYPEQIREIRRFLGVSEKRLHRQVILEAKVLEVTLNDSYQQGINWSNLSFGNSKVTYGVDGDTSLPGMDTIGNLLGGATSLSISDGSFSGVLSFMATQGDINVLSSPRITASNNQKAVIKVGTDEYYVTDLTSEVGDGDDSEAAPDIELTPFFSGISLDVTPQIDDKGNVMLHVHPAVIDVEEDSKVITYQDQQIELPLAKSSIRESDSVIRAKDGDVVVIGGLMKTNTTNKTTKVPLLGDIPGLGHLFRSKSNVTEKTELVILLKPTVVGVNTWQKELERSRDMLQQWIPDEK</sequence>
<dbReference type="GO" id="GO:0015627">
    <property type="term" value="C:type II protein secretion system complex"/>
    <property type="evidence" value="ECO:0007669"/>
    <property type="project" value="TreeGrafter"/>
</dbReference>
<dbReference type="InterPro" id="IPR011514">
    <property type="entry name" value="Secretin_N_2"/>
</dbReference>
<dbReference type="PANTHER" id="PTHR30332:SF17">
    <property type="entry name" value="TYPE IV PILIATION SYSTEM PROTEIN DR_0774-RELATED"/>
    <property type="match status" value="1"/>
</dbReference>
<name>A0A7X4RTF3_9VIBR</name>
<evidence type="ECO:0000256" key="2">
    <source>
        <dbReference type="ARBA" id="ARBA00023136"/>
    </source>
</evidence>
<keyword evidence="2" id="KW-0472">Membrane</keyword>
<dbReference type="GO" id="GO:0009297">
    <property type="term" value="P:pilus assembly"/>
    <property type="evidence" value="ECO:0007669"/>
    <property type="project" value="InterPro"/>
</dbReference>
<dbReference type="InterPro" id="IPR004846">
    <property type="entry name" value="T2SS/T3SS_dom"/>
</dbReference>
<dbReference type="InterPro" id="IPR011662">
    <property type="entry name" value="Secretin/TonB_short_N"/>
</dbReference>
<dbReference type="PANTHER" id="PTHR30332">
    <property type="entry name" value="PROBABLE GENERAL SECRETION PATHWAY PROTEIN D"/>
    <property type="match status" value="1"/>
</dbReference>
<evidence type="ECO:0000313" key="6">
    <source>
        <dbReference type="EMBL" id="MZI92736.1"/>
    </source>
</evidence>
<dbReference type="AlphaFoldDB" id="A0A7X4RTF3"/>
<keyword evidence="7" id="KW-1185">Reference proteome</keyword>
<evidence type="ECO:0000313" key="7">
    <source>
        <dbReference type="Proteomes" id="UP000462621"/>
    </source>
</evidence>
<dbReference type="InterPro" id="IPR013358">
    <property type="entry name" value="Pilus_biogenesis_MshL"/>
</dbReference>
<dbReference type="NCBIfam" id="TIGR02519">
    <property type="entry name" value="pilus_MshL"/>
    <property type="match status" value="1"/>
</dbReference>
<keyword evidence="1" id="KW-0813">Transport</keyword>
<dbReference type="Gene3D" id="3.30.1370.130">
    <property type="match status" value="1"/>
</dbReference>
<evidence type="ECO:0000256" key="1">
    <source>
        <dbReference type="ARBA" id="ARBA00022448"/>
    </source>
</evidence>
<dbReference type="EMBL" id="WEKT01000006">
    <property type="protein sequence ID" value="MZI92736.1"/>
    <property type="molecule type" value="Genomic_DNA"/>
</dbReference>
<feature type="region of interest" description="Disordered" evidence="4">
    <location>
        <begin position="166"/>
        <end position="219"/>
    </location>
</feature>
<dbReference type="GO" id="GO:0009306">
    <property type="term" value="P:protein secretion"/>
    <property type="evidence" value="ECO:0007669"/>
    <property type="project" value="InterPro"/>
</dbReference>
<protein>
    <submittedName>
        <fullName evidence="6">Pilus (MSHA type) biogenesis protein MshL</fullName>
    </submittedName>
</protein>
<reference evidence="6 7" key="1">
    <citation type="submission" date="2019-10" db="EMBL/GenBank/DDBJ databases">
        <title>Vibrio sp. nov. isolated from a shrimp pond.</title>
        <authorList>
            <person name="Gomez-Gil B."/>
            <person name="Enciso-Ibarra J."/>
            <person name="Enciso-Ibarra K."/>
            <person name="Bolan-Mejia C."/>
        </authorList>
    </citation>
    <scope>NUCLEOTIDE SEQUENCE [LARGE SCALE GENOMIC DNA]</scope>
    <source>
        <strain evidence="6 7">CAIM 722</strain>
    </source>
</reference>
<feature type="compositionally biased region" description="Low complexity" evidence="4">
    <location>
        <begin position="171"/>
        <end position="217"/>
    </location>
</feature>
<organism evidence="6 7">
    <name type="scientific">Vibrio eleionomae</name>
    <dbReference type="NCBI Taxonomy" id="2653505"/>
    <lineage>
        <taxon>Bacteria</taxon>
        <taxon>Pseudomonadati</taxon>
        <taxon>Pseudomonadota</taxon>
        <taxon>Gammaproteobacteria</taxon>
        <taxon>Vibrionales</taxon>
        <taxon>Vibrionaceae</taxon>
        <taxon>Vibrio</taxon>
    </lineage>
</organism>
<evidence type="ECO:0000259" key="5">
    <source>
        <dbReference type="SMART" id="SM00965"/>
    </source>
</evidence>
<dbReference type="SMART" id="SM00965">
    <property type="entry name" value="STN"/>
    <property type="match status" value="1"/>
</dbReference>
<dbReference type="InterPro" id="IPR050810">
    <property type="entry name" value="Bact_Secretion_Sys_Channel"/>
</dbReference>
<dbReference type="Pfam" id="PF00263">
    <property type="entry name" value="Secretin"/>
    <property type="match status" value="1"/>
</dbReference>
<dbReference type="Proteomes" id="UP000462621">
    <property type="component" value="Unassembled WGS sequence"/>
</dbReference>
<accession>A0A7X4RTF3</accession>
<evidence type="ECO:0000256" key="3">
    <source>
        <dbReference type="ARBA" id="ARBA00023237"/>
    </source>
</evidence>
<dbReference type="Pfam" id="PF07655">
    <property type="entry name" value="Secretin_N_2"/>
    <property type="match status" value="1"/>
</dbReference>
<dbReference type="PRINTS" id="PR00811">
    <property type="entry name" value="BCTERIALGSPD"/>
</dbReference>
<keyword evidence="3" id="KW-0998">Cell outer membrane</keyword>